<dbReference type="PROSITE" id="PS00374">
    <property type="entry name" value="MGMT"/>
    <property type="match status" value="1"/>
</dbReference>
<evidence type="ECO:0000313" key="19">
    <source>
        <dbReference type="Proteomes" id="UP000317043"/>
    </source>
</evidence>
<dbReference type="NCBIfam" id="TIGR00589">
    <property type="entry name" value="ogt"/>
    <property type="match status" value="1"/>
</dbReference>
<protein>
    <recommendedName>
        <fullName evidence="6">Methylated-DNA--protein-cysteine methyltransferase</fullName>
        <ecNumber evidence="5">2.1.1.63</ecNumber>
    </recommendedName>
</protein>
<dbReference type="GO" id="GO:0003677">
    <property type="term" value="F:DNA binding"/>
    <property type="evidence" value="ECO:0007669"/>
    <property type="project" value="UniProtKB-KW"/>
</dbReference>
<dbReference type="OrthoDB" id="9802228at2"/>
<dbReference type="GO" id="GO:0003908">
    <property type="term" value="F:methylated-DNA-[protein]-cysteine S-methyltransferase activity"/>
    <property type="evidence" value="ECO:0007669"/>
    <property type="project" value="UniProtKB-EC"/>
</dbReference>
<name>A0A543B3M6_9ACTN</name>
<dbReference type="InterPro" id="IPR036388">
    <property type="entry name" value="WH-like_DNA-bd_sf"/>
</dbReference>
<dbReference type="InterPro" id="IPR036631">
    <property type="entry name" value="MGMT_N_sf"/>
</dbReference>
<dbReference type="FunFam" id="1.10.10.10:FF:000214">
    <property type="entry name" value="Methylated-DNA--protein-cysteine methyltransferase"/>
    <property type="match status" value="1"/>
</dbReference>
<dbReference type="SUPFAM" id="SSF53155">
    <property type="entry name" value="Methylated DNA-protein cysteine methyltransferase domain"/>
    <property type="match status" value="1"/>
</dbReference>
<dbReference type="EC" id="2.1.1.63" evidence="5"/>
<evidence type="ECO:0000256" key="3">
    <source>
        <dbReference type="ARBA" id="ARBA00003317"/>
    </source>
</evidence>
<keyword evidence="12" id="KW-0862">Zinc</keyword>
<evidence type="ECO:0000256" key="12">
    <source>
        <dbReference type="ARBA" id="ARBA00022833"/>
    </source>
</evidence>
<feature type="domain" description="Methylguanine DNA methyltransferase ribonuclease-like" evidence="17">
    <location>
        <begin position="9"/>
        <end position="81"/>
    </location>
</feature>
<evidence type="ECO:0000256" key="11">
    <source>
        <dbReference type="ARBA" id="ARBA00022763"/>
    </source>
</evidence>
<sequence length="178" mass="18662">MEDMSPVKVATVNSPIGPIEVAATRVGVRQLGFGSLSSLPAPDIDDGAPAGTEAQRHLDQALRELTEFFDRSRDRFTVALDWSLSSGWAGRVRQCLWESVGYGETVSYGRLAQLAGRPDGARAVGGIMAGNPIPVIVPCHRVIAADGGLGGFAGSGGAMVETKRRLLELEGSAAPTLF</sequence>
<keyword evidence="13" id="KW-0238">DNA-binding</keyword>
<keyword evidence="10" id="KW-0479">Metal-binding</keyword>
<evidence type="ECO:0000313" key="18">
    <source>
        <dbReference type="EMBL" id="TQL79402.1"/>
    </source>
</evidence>
<comment type="function">
    <text evidence="3">Involved in the cellular defense against the biological effects of O6-methylguanine (O6-MeG) and O4-methylthymine (O4-MeT) in DNA. Repairs the methylated nucleobase in DNA by stoichiometrically transferring the methyl group to a cysteine residue in the enzyme. This is a suicide reaction: the enzyme is irreversibly inactivated.</text>
</comment>
<accession>A0A543B3M6</accession>
<proteinExistence type="inferred from homology"/>
<keyword evidence="11" id="KW-0227">DNA damage</keyword>
<evidence type="ECO:0000256" key="7">
    <source>
        <dbReference type="ARBA" id="ARBA00022553"/>
    </source>
</evidence>
<dbReference type="InParanoid" id="A0A543B3M6"/>
<dbReference type="GO" id="GO:0046872">
    <property type="term" value="F:metal ion binding"/>
    <property type="evidence" value="ECO:0007669"/>
    <property type="project" value="UniProtKB-KW"/>
</dbReference>
<evidence type="ECO:0000256" key="14">
    <source>
        <dbReference type="ARBA" id="ARBA00023204"/>
    </source>
</evidence>
<keyword evidence="9 18" id="KW-0808">Transferase</keyword>
<dbReference type="InterPro" id="IPR001497">
    <property type="entry name" value="MethylDNA_cys_MeTrfase_AS"/>
</dbReference>
<keyword evidence="14" id="KW-0234">DNA repair</keyword>
<evidence type="ECO:0000256" key="15">
    <source>
        <dbReference type="ARBA" id="ARBA00049348"/>
    </source>
</evidence>
<keyword evidence="19" id="KW-1185">Reference proteome</keyword>
<dbReference type="SUPFAM" id="SSF46767">
    <property type="entry name" value="Methylated DNA-protein cysteine methyltransferase, C-terminal domain"/>
    <property type="match status" value="1"/>
</dbReference>
<dbReference type="InterPro" id="IPR036217">
    <property type="entry name" value="MethylDNA_cys_MeTrfase_DNAb"/>
</dbReference>
<dbReference type="EMBL" id="VFOW01000001">
    <property type="protein sequence ID" value="TQL79402.1"/>
    <property type="molecule type" value="Genomic_DNA"/>
</dbReference>
<organism evidence="18 19">
    <name type="scientific">Stackebrandtia endophytica</name>
    <dbReference type="NCBI Taxonomy" id="1496996"/>
    <lineage>
        <taxon>Bacteria</taxon>
        <taxon>Bacillati</taxon>
        <taxon>Actinomycetota</taxon>
        <taxon>Actinomycetes</taxon>
        <taxon>Glycomycetales</taxon>
        <taxon>Glycomycetaceae</taxon>
        <taxon>Stackebrandtia</taxon>
    </lineage>
</organism>
<dbReference type="PANTHER" id="PTHR46460:SF1">
    <property type="entry name" value="METHYLATED-DNA--PROTEIN-CYSTEINE METHYLTRANSFERASE"/>
    <property type="match status" value="1"/>
</dbReference>
<dbReference type="PANTHER" id="PTHR46460">
    <property type="entry name" value="METHYLATED-DNA--PROTEIN-CYSTEINE METHYLTRANSFERASE"/>
    <property type="match status" value="1"/>
</dbReference>
<comment type="catalytic activity">
    <reaction evidence="1">
        <text>a 4-O-methyl-thymidine in DNA + L-cysteinyl-[protein] = a thymidine in DNA + S-methyl-L-cysteinyl-[protein]</text>
        <dbReference type="Rhea" id="RHEA:53428"/>
        <dbReference type="Rhea" id="RHEA-COMP:10131"/>
        <dbReference type="Rhea" id="RHEA-COMP:10132"/>
        <dbReference type="Rhea" id="RHEA-COMP:13555"/>
        <dbReference type="Rhea" id="RHEA-COMP:13556"/>
        <dbReference type="ChEBI" id="CHEBI:29950"/>
        <dbReference type="ChEBI" id="CHEBI:82612"/>
        <dbReference type="ChEBI" id="CHEBI:137386"/>
        <dbReference type="ChEBI" id="CHEBI:137387"/>
        <dbReference type="EC" id="2.1.1.63"/>
    </reaction>
</comment>
<dbReference type="InterPro" id="IPR008332">
    <property type="entry name" value="MethylG_MeTrfase_N"/>
</dbReference>
<evidence type="ECO:0000256" key="10">
    <source>
        <dbReference type="ARBA" id="ARBA00022723"/>
    </source>
</evidence>
<evidence type="ECO:0000256" key="1">
    <source>
        <dbReference type="ARBA" id="ARBA00001286"/>
    </source>
</evidence>
<evidence type="ECO:0000256" key="9">
    <source>
        <dbReference type="ARBA" id="ARBA00022679"/>
    </source>
</evidence>
<evidence type="ECO:0000259" key="16">
    <source>
        <dbReference type="Pfam" id="PF01035"/>
    </source>
</evidence>
<evidence type="ECO:0000256" key="13">
    <source>
        <dbReference type="ARBA" id="ARBA00023125"/>
    </source>
</evidence>
<gene>
    <name evidence="18" type="ORF">FB566_5004</name>
</gene>
<evidence type="ECO:0000256" key="5">
    <source>
        <dbReference type="ARBA" id="ARBA00011918"/>
    </source>
</evidence>
<keyword evidence="8 18" id="KW-0489">Methyltransferase</keyword>
<evidence type="ECO:0000256" key="6">
    <source>
        <dbReference type="ARBA" id="ARBA00015377"/>
    </source>
</evidence>
<feature type="domain" description="Methylated-DNA-[protein]-cysteine S-methyltransferase DNA binding" evidence="16">
    <location>
        <begin position="98"/>
        <end position="171"/>
    </location>
</feature>
<evidence type="ECO:0000256" key="2">
    <source>
        <dbReference type="ARBA" id="ARBA00001947"/>
    </source>
</evidence>
<dbReference type="Gene3D" id="1.10.10.10">
    <property type="entry name" value="Winged helix-like DNA-binding domain superfamily/Winged helix DNA-binding domain"/>
    <property type="match status" value="1"/>
</dbReference>
<dbReference type="AlphaFoldDB" id="A0A543B3M6"/>
<keyword evidence="7" id="KW-0597">Phosphoprotein</keyword>
<evidence type="ECO:0000256" key="8">
    <source>
        <dbReference type="ARBA" id="ARBA00022603"/>
    </source>
</evidence>
<dbReference type="Gene3D" id="3.30.160.70">
    <property type="entry name" value="Methylated DNA-protein cysteine methyltransferase domain"/>
    <property type="match status" value="1"/>
</dbReference>
<dbReference type="Pfam" id="PF02870">
    <property type="entry name" value="Methyltransf_1N"/>
    <property type="match status" value="1"/>
</dbReference>
<dbReference type="GO" id="GO:0006281">
    <property type="term" value="P:DNA repair"/>
    <property type="evidence" value="ECO:0007669"/>
    <property type="project" value="UniProtKB-KW"/>
</dbReference>
<dbReference type="GO" id="GO:0032259">
    <property type="term" value="P:methylation"/>
    <property type="evidence" value="ECO:0007669"/>
    <property type="project" value="UniProtKB-KW"/>
</dbReference>
<dbReference type="InterPro" id="IPR014048">
    <property type="entry name" value="MethylDNA_cys_MeTrfase_DNA-bd"/>
</dbReference>
<comment type="cofactor">
    <cofactor evidence="2">
        <name>Zn(2+)</name>
        <dbReference type="ChEBI" id="CHEBI:29105"/>
    </cofactor>
</comment>
<reference evidence="18 19" key="1">
    <citation type="submission" date="2019-06" db="EMBL/GenBank/DDBJ databases">
        <title>Sequencing the genomes of 1000 actinobacteria strains.</title>
        <authorList>
            <person name="Klenk H.-P."/>
        </authorList>
    </citation>
    <scope>NUCLEOTIDE SEQUENCE [LARGE SCALE GENOMIC DNA]</scope>
    <source>
        <strain evidence="18 19">DSM 45928</strain>
    </source>
</reference>
<comment type="catalytic activity">
    <reaction evidence="15">
        <text>a 6-O-methyl-2'-deoxyguanosine in DNA + L-cysteinyl-[protein] = S-methyl-L-cysteinyl-[protein] + a 2'-deoxyguanosine in DNA</text>
        <dbReference type="Rhea" id="RHEA:24000"/>
        <dbReference type="Rhea" id="RHEA-COMP:10131"/>
        <dbReference type="Rhea" id="RHEA-COMP:10132"/>
        <dbReference type="Rhea" id="RHEA-COMP:11367"/>
        <dbReference type="Rhea" id="RHEA-COMP:11368"/>
        <dbReference type="ChEBI" id="CHEBI:29950"/>
        <dbReference type="ChEBI" id="CHEBI:82612"/>
        <dbReference type="ChEBI" id="CHEBI:85445"/>
        <dbReference type="ChEBI" id="CHEBI:85448"/>
        <dbReference type="EC" id="2.1.1.63"/>
    </reaction>
</comment>
<dbReference type="Proteomes" id="UP000317043">
    <property type="component" value="Unassembled WGS sequence"/>
</dbReference>
<evidence type="ECO:0000256" key="4">
    <source>
        <dbReference type="ARBA" id="ARBA00008711"/>
    </source>
</evidence>
<dbReference type="CDD" id="cd06445">
    <property type="entry name" value="ATase"/>
    <property type="match status" value="1"/>
</dbReference>
<evidence type="ECO:0000259" key="17">
    <source>
        <dbReference type="Pfam" id="PF02870"/>
    </source>
</evidence>
<comment type="caution">
    <text evidence="18">The sequence shown here is derived from an EMBL/GenBank/DDBJ whole genome shotgun (WGS) entry which is preliminary data.</text>
</comment>
<comment type="similarity">
    <text evidence="4">Belongs to the MGMT family.</text>
</comment>
<dbReference type="Pfam" id="PF01035">
    <property type="entry name" value="DNA_binding_1"/>
    <property type="match status" value="1"/>
</dbReference>